<dbReference type="PANTHER" id="PTHR18919">
    <property type="entry name" value="ACETYL-COA C-ACYLTRANSFERASE"/>
    <property type="match status" value="1"/>
</dbReference>
<dbReference type="PROSITE" id="PS00737">
    <property type="entry name" value="THIOLASE_2"/>
    <property type="match status" value="1"/>
</dbReference>
<dbReference type="Proteomes" id="UP001159427">
    <property type="component" value="Unassembled WGS sequence"/>
</dbReference>
<dbReference type="CDD" id="cd00751">
    <property type="entry name" value="thiolase"/>
    <property type="match status" value="1"/>
</dbReference>
<dbReference type="EMBL" id="CALNXI010000700">
    <property type="protein sequence ID" value="CAH3036012.1"/>
    <property type="molecule type" value="Genomic_DNA"/>
</dbReference>
<proteinExistence type="inferred from homology"/>
<dbReference type="InterPro" id="IPR020615">
    <property type="entry name" value="Thiolase_acyl_enz_int_AS"/>
</dbReference>
<dbReference type="Pfam" id="PF02803">
    <property type="entry name" value="Thiolase_C"/>
    <property type="match status" value="1"/>
</dbReference>
<keyword evidence="9" id="KW-1185">Reference proteome</keyword>
<dbReference type="NCBIfam" id="TIGR01930">
    <property type="entry name" value="AcCoA-C-Actrans"/>
    <property type="match status" value="1"/>
</dbReference>
<dbReference type="Gene3D" id="3.40.47.10">
    <property type="match status" value="2"/>
</dbReference>
<evidence type="ECO:0000259" key="6">
    <source>
        <dbReference type="Pfam" id="PF00108"/>
    </source>
</evidence>
<sequence length="418" mass="44210">MAASSGYNDSDIVIVAAGRTPIGNLNGCLSSLKAHELGSMVIRDVLSRAKVSPSDVSEVIMGQVCTAGQGQGPARQAALHAGIPSSVPAYGVNMLCGSGLKAVALGYQSVSSDKTSIVVAGGQESMSQAPHCCHMRSPLKMGDVKLVDSMMLDGLIDAFHDYHMGITAENVAKQWKVSRHEQDQFAVMSQNRVERAQKDGHFNQEIITIPCIQYKDYFNYLQYCQIDCVHFTGTIEVKEDEFPRHGTTMEGLARLKPCFLQDGTGTVTAGNASGINDGSAAVVLMTYAEATKSDVTPLARIVSWGQAGVDPSVMGTGPIPATRKALQKANWKIEDVDLFELNEAFASQSCAVIKDLGLDPQKVNVSGGAIALGHPIGASGCRILVTLLHGLKRTGGRRGVAALCIGGGMGIAMCVERL</sequence>
<dbReference type="PANTHER" id="PTHR18919:SF107">
    <property type="entry name" value="ACETYL-COA ACETYLTRANSFERASE, CYTOSOLIC"/>
    <property type="match status" value="1"/>
</dbReference>
<organism evidence="8 9">
    <name type="scientific">Porites evermanni</name>
    <dbReference type="NCBI Taxonomy" id="104178"/>
    <lineage>
        <taxon>Eukaryota</taxon>
        <taxon>Metazoa</taxon>
        <taxon>Cnidaria</taxon>
        <taxon>Anthozoa</taxon>
        <taxon>Hexacorallia</taxon>
        <taxon>Scleractinia</taxon>
        <taxon>Fungiina</taxon>
        <taxon>Poritidae</taxon>
        <taxon>Porites</taxon>
    </lineage>
</organism>
<comment type="pathway">
    <text evidence="1">Lipid metabolism.</text>
</comment>
<dbReference type="PIRSF" id="PIRSF000429">
    <property type="entry name" value="Ac-CoA_Ac_transf"/>
    <property type="match status" value="1"/>
</dbReference>
<name>A0ABN8MU11_9CNID</name>
<keyword evidence="4 5" id="KW-0012">Acyltransferase</keyword>
<dbReference type="InterPro" id="IPR016039">
    <property type="entry name" value="Thiolase-like"/>
</dbReference>
<feature type="domain" description="Thiolase C-terminal" evidence="7">
    <location>
        <begin position="296"/>
        <end position="417"/>
    </location>
</feature>
<dbReference type="InterPro" id="IPR020617">
    <property type="entry name" value="Thiolase_C"/>
</dbReference>
<protein>
    <recommendedName>
        <fullName evidence="10">Acetyl-CoA acetyltransferase, cytosolic</fullName>
    </recommendedName>
</protein>
<evidence type="ECO:0000313" key="9">
    <source>
        <dbReference type="Proteomes" id="UP001159427"/>
    </source>
</evidence>
<evidence type="ECO:0000256" key="5">
    <source>
        <dbReference type="RuleBase" id="RU003557"/>
    </source>
</evidence>
<dbReference type="InterPro" id="IPR020613">
    <property type="entry name" value="Thiolase_CS"/>
</dbReference>
<feature type="domain" description="Thiolase N-terminal" evidence="6">
    <location>
        <begin position="12"/>
        <end position="286"/>
    </location>
</feature>
<reference evidence="8 9" key="1">
    <citation type="submission" date="2022-05" db="EMBL/GenBank/DDBJ databases">
        <authorList>
            <consortium name="Genoscope - CEA"/>
            <person name="William W."/>
        </authorList>
    </citation>
    <scope>NUCLEOTIDE SEQUENCE [LARGE SCALE GENOMIC DNA]</scope>
</reference>
<evidence type="ECO:0000256" key="2">
    <source>
        <dbReference type="ARBA" id="ARBA00010982"/>
    </source>
</evidence>
<gene>
    <name evidence="8" type="ORF">PEVE_00039635</name>
</gene>
<dbReference type="Pfam" id="PF00108">
    <property type="entry name" value="Thiolase_N"/>
    <property type="match status" value="1"/>
</dbReference>
<comment type="caution">
    <text evidence="8">The sequence shown here is derived from an EMBL/GenBank/DDBJ whole genome shotgun (WGS) entry which is preliminary data.</text>
</comment>
<evidence type="ECO:0000256" key="4">
    <source>
        <dbReference type="ARBA" id="ARBA00023315"/>
    </source>
</evidence>
<dbReference type="PROSITE" id="PS00099">
    <property type="entry name" value="THIOLASE_3"/>
    <property type="match status" value="1"/>
</dbReference>
<comment type="similarity">
    <text evidence="2 5">Belongs to the thiolase-like superfamily. Thiolase family.</text>
</comment>
<accession>A0ABN8MU11</accession>
<evidence type="ECO:0000259" key="7">
    <source>
        <dbReference type="Pfam" id="PF02803"/>
    </source>
</evidence>
<evidence type="ECO:0000256" key="1">
    <source>
        <dbReference type="ARBA" id="ARBA00005189"/>
    </source>
</evidence>
<dbReference type="InterPro" id="IPR020610">
    <property type="entry name" value="Thiolase_AS"/>
</dbReference>
<evidence type="ECO:0008006" key="10">
    <source>
        <dbReference type="Google" id="ProtNLM"/>
    </source>
</evidence>
<dbReference type="InterPro" id="IPR020616">
    <property type="entry name" value="Thiolase_N"/>
</dbReference>
<dbReference type="SUPFAM" id="SSF53901">
    <property type="entry name" value="Thiolase-like"/>
    <property type="match status" value="2"/>
</dbReference>
<dbReference type="InterPro" id="IPR002155">
    <property type="entry name" value="Thiolase"/>
</dbReference>
<keyword evidence="3 5" id="KW-0808">Transferase</keyword>
<dbReference type="PROSITE" id="PS00098">
    <property type="entry name" value="THIOLASE_1"/>
    <property type="match status" value="1"/>
</dbReference>
<evidence type="ECO:0000313" key="8">
    <source>
        <dbReference type="EMBL" id="CAH3036012.1"/>
    </source>
</evidence>
<evidence type="ECO:0000256" key="3">
    <source>
        <dbReference type="ARBA" id="ARBA00022679"/>
    </source>
</evidence>